<evidence type="ECO:0000313" key="3">
    <source>
        <dbReference type="Proteomes" id="UP000887013"/>
    </source>
</evidence>
<evidence type="ECO:0000259" key="1">
    <source>
        <dbReference type="PROSITE" id="PS00028"/>
    </source>
</evidence>
<dbReference type="PANTHER" id="PTHR22938:SF0">
    <property type="entry name" value="E3 UBIQUITIN-PROTEIN LIGASE ZNF598"/>
    <property type="match status" value="1"/>
</dbReference>
<comment type="caution">
    <text evidence="2">The sequence shown here is derived from an EMBL/GenBank/DDBJ whole genome shotgun (WGS) entry which is preliminary data.</text>
</comment>
<dbReference type="EMBL" id="BMAW01094508">
    <property type="protein sequence ID" value="GFS65801.1"/>
    <property type="molecule type" value="Genomic_DNA"/>
</dbReference>
<proteinExistence type="predicted"/>
<dbReference type="Pfam" id="PF23230">
    <property type="entry name" value="zf-C2H2_13"/>
    <property type="match status" value="1"/>
</dbReference>
<organism evidence="2 3">
    <name type="scientific">Nephila pilipes</name>
    <name type="common">Giant wood spider</name>
    <name type="synonym">Nephila maculata</name>
    <dbReference type="NCBI Taxonomy" id="299642"/>
    <lineage>
        <taxon>Eukaryota</taxon>
        <taxon>Metazoa</taxon>
        <taxon>Ecdysozoa</taxon>
        <taxon>Arthropoda</taxon>
        <taxon>Chelicerata</taxon>
        <taxon>Arachnida</taxon>
        <taxon>Araneae</taxon>
        <taxon>Araneomorphae</taxon>
        <taxon>Entelegynae</taxon>
        <taxon>Araneoidea</taxon>
        <taxon>Nephilidae</taxon>
        <taxon>Nephila</taxon>
    </lineage>
</organism>
<dbReference type="OrthoDB" id="6426020at2759"/>
<gene>
    <name evidence="2" type="primary">Znf598</name>
    <name evidence="2" type="ORF">NPIL_617351</name>
</gene>
<protein>
    <submittedName>
        <fullName evidence="2">E3 ubiquitin-protein ligase ZNF598</fullName>
    </submittedName>
</protein>
<dbReference type="AlphaFoldDB" id="A0A8X6MK82"/>
<dbReference type="InterPro" id="IPR013087">
    <property type="entry name" value="Znf_C2H2_type"/>
</dbReference>
<evidence type="ECO:0000313" key="2">
    <source>
        <dbReference type="EMBL" id="GFS65801.1"/>
    </source>
</evidence>
<dbReference type="SMART" id="SM00355">
    <property type="entry name" value="ZnF_C2H2"/>
    <property type="match status" value="5"/>
</dbReference>
<dbReference type="InterPro" id="IPR056437">
    <property type="entry name" value="Znf-C2H2_ZNF598/HEL2"/>
</dbReference>
<feature type="domain" description="C2H2-type" evidence="1">
    <location>
        <begin position="48"/>
        <end position="69"/>
    </location>
</feature>
<dbReference type="GO" id="GO:0043022">
    <property type="term" value="F:ribosome binding"/>
    <property type="evidence" value="ECO:0007669"/>
    <property type="project" value="TreeGrafter"/>
</dbReference>
<sequence length="248" mass="29826">MPVVVFTHDRQTFSDVSKKFNLQIRKYQIIFEDEEVADAFDRLLEHKCKMCDNVLPTFEKLKEHVRRIHELHYCELCTDNLKIFTFERKCYSRKDLARHKRHGDPDEKSHRGHPLCEYCDQRYVDGDELFRHLRKEHFYCHFCDADGLYHYYKDYEYLRNHFRMEHYLCEEGSCLNETFTSAFRSEIDLKAHIAVHHSKNKTKAEAKQARMLEFEFAYVPHNRPSGVLSFKNKYLITAPYSICEVHGV</sequence>
<dbReference type="GO" id="GO:0061630">
    <property type="term" value="F:ubiquitin protein ligase activity"/>
    <property type="evidence" value="ECO:0007669"/>
    <property type="project" value="InterPro"/>
</dbReference>
<dbReference type="PANTHER" id="PTHR22938">
    <property type="entry name" value="ZINC FINGER PROTEIN 598"/>
    <property type="match status" value="1"/>
</dbReference>
<keyword evidence="3" id="KW-1185">Reference proteome</keyword>
<reference evidence="2" key="1">
    <citation type="submission" date="2020-08" db="EMBL/GenBank/DDBJ databases">
        <title>Multicomponent nature underlies the extraordinary mechanical properties of spider dragline silk.</title>
        <authorList>
            <person name="Kono N."/>
            <person name="Nakamura H."/>
            <person name="Mori M."/>
            <person name="Yoshida Y."/>
            <person name="Ohtoshi R."/>
            <person name="Malay A.D."/>
            <person name="Moran D.A.P."/>
            <person name="Tomita M."/>
            <person name="Numata K."/>
            <person name="Arakawa K."/>
        </authorList>
    </citation>
    <scope>NUCLEOTIDE SEQUENCE</scope>
</reference>
<dbReference type="PROSITE" id="PS00028">
    <property type="entry name" value="ZINC_FINGER_C2H2_1"/>
    <property type="match status" value="2"/>
</dbReference>
<name>A0A8X6MK82_NEPPI</name>
<dbReference type="Proteomes" id="UP000887013">
    <property type="component" value="Unassembled WGS sequence"/>
</dbReference>
<dbReference type="GO" id="GO:0016567">
    <property type="term" value="P:protein ubiquitination"/>
    <property type="evidence" value="ECO:0007669"/>
    <property type="project" value="TreeGrafter"/>
</dbReference>
<dbReference type="InterPro" id="IPR044288">
    <property type="entry name" value="ZNF598/HEL2"/>
</dbReference>
<dbReference type="GO" id="GO:0072344">
    <property type="term" value="P:rescue of stalled ribosome"/>
    <property type="evidence" value="ECO:0007669"/>
    <property type="project" value="InterPro"/>
</dbReference>
<accession>A0A8X6MK82</accession>
<feature type="domain" description="C2H2-type" evidence="1">
    <location>
        <begin position="116"/>
        <end position="137"/>
    </location>
</feature>